<dbReference type="InterPro" id="IPR050963">
    <property type="entry name" value="Sirohydro_Cobaltochel/CbiX"/>
</dbReference>
<evidence type="ECO:0000313" key="4">
    <source>
        <dbReference type="Proteomes" id="UP000190460"/>
    </source>
</evidence>
<name>A0A1T4XWZ3_9GAMM</name>
<dbReference type="InterPro" id="IPR002762">
    <property type="entry name" value="CbiX-like"/>
</dbReference>
<reference evidence="3 4" key="1">
    <citation type="submission" date="2017-02" db="EMBL/GenBank/DDBJ databases">
        <authorList>
            <person name="Peterson S.W."/>
        </authorList>
    </citation>
    <scope>NUCLEOTIDE SEQUENCE [LARGE SCALE GENOMIC DNA]</scope>
    <source>
        <strain evidence="3 4">ATCC 49788</strain>
    </source>
</reference>
<dbReference type="OrthoDB" id="9797895at2"/>
<evidence type="ECO:0000256" key="1">
    <source>
        <dbReference type="ARBA" id="ARBA00022723"/>
    </source>
</evidence>
<dbReference type="Pfam" id="PF01903">
    <property type="entry name" value="CbiX"/>
    <property type="match status" value="1"/>
</dbReference>
<gene>
    <name evidence="3" type="ORF">SAMN02745130_03542</name>
</gene>
<dbReference type="PANTHER" id="PTHR33542:SF3">
    <property type="entry name" value="SIROHYDROCHLORIN FERROCHELATASE, CHLOROPLASTIC"/>
    <property type="match status" value="1"/>
</dbReference>
<dbReference type="Gene3D" id="3.40.50.1400">
    <property type="match status" value="1"/>
</dbReference>
<dbReference type="GO" id="GO:0046872">
    <property type="term" value="F:metal ion binding"/>
    <property type="evidence" value="ECO:0007669"/>
    <property type="project" value="UniProtKB-KW"/>
</dbReference>
<organism evidence="3 4">
    <name type="scientific">Thiothrix eikelboomii</name>
    <dbReference type="NCBI Taxonomy" id="92487"/>
    <lineage>
        <taxon>Bacteria</taxon>
        <taxon>Pseudomonadati</taxon>
        <taxon>Pseudomonadota</taxon>
        <taxon>Gammaproteobacteria</taxon>
        <taxon>Thiotrichales</taxon>
        <taxon>Thiotrichaceae</taxon>
        <taxon>Thiothrix</taxon>
    </lineage>
</organism>
<dbReference type="CDD" id="cd03416">
    <property type="entry name" value="CbiX_SirB_N"/>
    <property type="match status" value="1"/>
</dbReference>
<dbReference type="AlphaFoldDB" id="A0A1T4XWZ3"/>
<dbReference type="SUPFAM" id="SSF53800">
    <property type="entry name" value="Chelatase"/>
    <property type="match status" value="1"/>
</dbReference>
<accession>A0A1T4XWZ3</accession>
<dbReference type="Proteomes" id="UP000190460">
    <property type="component" value="Unassembled WGS sequence"/>
</dbReference>
<keyword evidence="1" id="KW-0479">Metal-binding</keyword>
<evidence type="ECO:0000256" key="2">
    <source>
        <dbReference type="ARBA" id="ARBA00023239"/>
    </source>
</evidence>
<dbReference type="PANTHER" id="PTHR33542">
    <property type="entry name" value="SIROHYDROCHLORIN FERROCHELATASE, CHLOROPLASTIC"/>
    <property type="match status" value="1"/>
</dbReference>
<dbReference type="RefSeq" id="WP_078923980.1">
    <property type="nucleotide sequence ID" value="NZ_FUYB01000024.1"/>
</dbReference>
<protein>
    <submittedName>
        <fullName evidence="3">CbiX protein</fullName>
    </submittedName>
</protein>
<sequence>MKSLLLIAHGSRRAASNDEVRALAAKLGMMTRHFDTVSCAFLELAEPSIPDGIEACVQQGAQELVILPYFLSAGRHVAEDIPELVQPKQAQYPELKIELRSYLGAAEALPALLLNLVE</sequence>
<proteinExistence type="predicted"/>
<dbReference type="EMBL" id="FUYB01000024">
    <property type="protein sequence ID" value="SKA93585.1"/>
    <property type="molecule type" value="Genomic_DNA"/>
</dbReference>
<keyword evidence="4" id="KW-1185">Reference proteome</keyword>
<dbReference type="STRING" id="92487.SAMN02745130_03542"/>
<dbReference type="GO" id="GO:0016829">
    <property type="term" value="F:lyase activity"/>
    <property type="evidence" value="ECO:0007669"/>
    <property type="project" value="UniProtKB-KW"/>
</dbReference>
<keyword evidence="2" id="KW-0456">Lyase</keyword>
<evidence type="ECO:0000313" key="3">
    <source>
        <dbReference type="EMBL" id="SKA93585.1"/>
    </source>
</evidence>